<gene>
    <name evidence="2" type="ORF">N7456_007215</name>
</gene>
<reference evidence="2" key="1">
    <citation type="submission" date="2022-11" db="EMBL/GenBank/DDBJ databases">
        <authorList>
            <person name="Petersen C."/>
        </authorList>
    </citation>
    <scope>NUCLEOTIDE SEQUENCE</scope>
    <source>
        <strain evidence="2">IBT 30069</strain>
    </source>
</reference>
<accession>A0A9W9FJA9</accession>
<proteinExistence type="predicted"/>
<evidence type="ECO:0000313" key="3">
    <source>
        <dbReference type="Proteomes" id="UP001149165"/>
    </source>
</evidence>
<dbReference type="Proteomes" id="UP001149165">
    <property type="component" value="Unassembled WGS sequence"/>
</dbReference>
<comment type="caution">
    <text evidence="2">The sequence shown here is derived from an EMBL/GenBank/DDBJ whole genome shotgun (WGS) entry which is preliminary data.</text>
</comment>
<reference evidence="2" key="2">
    <citation type="journal article" date="2023" name="IMA Fungus">
        <title>Comparative genomic study of the Penicillium genus elucidates a diverse pangenome and 15 lateral gene transfer events.</title>
        <authorList>
            <person name="Petersen C."/>
            <person name="Sorensen T."/>
            <person name="Nielsen M.R."/>
            <person name="Sondergaard T.E."/>
            <person name="Sorensen J.L."/>
            <person name="Fitzpatrick D.A."/>
            <person name="Frisvad J.C."/>
            <person name="Nielsen K.L."/>
        </authorList>
    </citation>
    <scope>NUCLEOTIDE SEQUENCE</scope>
    <source>
        <strain evidence="2">IBT 30069</strain>
    </source>
</reference>
<dbReference type="OrthoDB" id="3796275at2759"/>
<feature type="region of interest" description="Disordered" evidence="1">
    <location>
        <begin position="136"/>
        <end position="168"/>
    </location>
</feature>
<name>A0A9W9FJA9_9EURO</name>
<evidence type="ECO:0000313" key="2">
    <source>
        <dbReference type="EMBL" id="KAJ5101163.1"/>
    </source>
</evidence>
<organism evidence="2 3">
    <name type="scientific">Penicillium angulare</name>
    <dbReference type="NCBI Taxonomy" id="116970"/>
    <lineage>
        <taxon>Eukaryota</taxon>
        <taxon>Fungi</taxon>
        <taxon>Dikarya</taxon>
        <taxon>Ascomycota</taxon>
        <taxon>Pezizomycotina</taxon>
        <taxon>Eurotiomycetes</taxon>
        <taxon>Eurotiomycetidae</taxon>
        <taxon>Eurotiales</taxon>
        <taxon>Aspergillaceae</taxon>
        <taxon>Penicillium</taxon>
    </lineage>
</organism>
<evidence type="ECO:0000256" key="1">
    <source>
        <dbReference type="SAM" id="MobiDB-lite"/>
    </source>
</evidence>
<keyword evidence="3" id="KW-1185">Reference proteome</keyword>
<sequence length="273" mass="31491">MIGKDAVEQVVGEVKTPWMHDLASIMWKGGSEFRNCLGQLANYMRVHNVKYGFITTYHQTIFCKQDSLPKGTQRKKPGKAPEFALWYSDAIRHDSTKPIFLRECFLFLGIQIGHGNCKFQNPMSAEKWSSDGKGVFEDDDYISPDDTPEYAEQRQQRRGPRGITERFTRSQAQNAVAVEFGGRQPPQGSQLRAGGNQRGGQTTESQRHGYILEGERNRHGFHIVYRHREGHFFELRDNVPHPVTIDLRQNSSIGEWYYEIDGCRYYVDVRQLE</sequence>
<feature type="compositionally biased region" description="Acidic residues" evidence="1">
    <location>
        <begin position="137"/>
        <end position="149"/>
    </location>
</feature>
<protein>
    <submittedName>
        <fullName evidence="2">Uncharacterized protein</fullName>
    </submittedName>
</protein>
<dbReference type="AlphaFoldDB" id="A0A9W9FJA9"/>
<dbReference type="EMBL" id="JAPQKH010000004">
    <property type="protein sequence ID" value="KAJ5101163.1"/>
    <property type="molecule type" value="Genomic_DNA"/>
</dbReference>
<feature type="region of interest" description="Disordered" evidence="1">
    <location>
        <begin position="180"/>
        <end position="205"/>
    </location>
</feature>